<dbReference type="GO" id="GO:0005886">
    <property type="term" value="C:plasma membrane"/>
    <property type="evidence" value="ECO:0007669"/>
    <property type="project" value="UniProtKB-SubCell"/>
</dbReference>
<evidence type="ECO:0000256" key="5">
    <source>
        <dbReference type="ARBA" id="ARBA00022519"/>
    </source>
</evidence>
<dbReference type="InterPro" id="IPR058982">
    <property type="entry name" value="Beta-barrel_AprE"/>
</dbReference>
<organism evidence="13 14">
    <name type="scientific">Chelatococcus reniformis</name>
    <dbReference type="NCBI Taxonomy" id="1494448"/>
    <lineage>
        <taxon>Bacteria</taxon>
        <taxon>Pseudomonadati</taxon>
        <taxon>Pseudomonadota</taxon>
        <taxon>Alphaproteobacteria</taxon>
        <taxon>Hyphomicrobiales</taxon>
        <taxon>Chelatococcaceae</taxon>
        <taxon>Chelatococcus</taxon>
    </lineage>
</organism>
<dbReference type="InterPro" id="IPR010129">
    <property type="entry name" value="T1SS_HlyD"/>
</dbReference>
<dbReference type="Proteomes" id="UP000637002">
    <property type="component" value="Unassembled WGS sequence"/>
</dbReference>
<comment type="subcellular location">
    <subcellularLocation>
        <location evidence="1 9">Cell inner membrane</location>
        <topology evidence="1 9">Single-pass membrane protein</topology>
    </subcellularLocation>
</comment>
<keyword evidence="8 9" id="KW-0472">Membrane</keyword>
<gene>
    <name evidence="13" type="ORF">GCM10010994_49090</name>
</gene>
<feature type="domain" description="AprE-like beta-barrel" evidence="12">
    <location>
        <begin position="334"/>
        <end position="424"/>
    </location>
</feature>
<dbReference type="InterPro" id="IPR050739">
    <property type="entry name" value="MFP"/>
</dbReference>
<evidence type="ECO:0000313" key="13">
    <source>
        <dbReference type="EMBL" id="GGC85376.1"/>
    </source>
</evidence>
<feature type="coiled-coil region" evidence="10">
    <location>
        <begin position="161"/>
        <end position="195"/>
    </location>
</feature>
<feature type="transmembrane region" description="Helical" evidence="9">
    <location>
        <begin position="32"/>
        <end position="53"/>
    </location>
</feature>
<feature type="domain" description="AprE-like long alpha-helical hairpin" evidence="11">
    <location>
        <begin position="106"/>
        <end position="287"/>
    </location>
</feature>
<evidence type="ECO:0000256" key="3">
    <source>
        <dbReference type="ARBA" id="ARBA00022448"/>
    </source>
</evidence>
<evidence type="ECO:0000256" key="7">
    <source>
        <dbReference type="ARBA" id="ARBA00022989"/>
    </source>
</evidence>
<dbReference type="InterPro" id="IPR006144">
    <property type="entry name" value="Secretion_HlyD_CS"/>
</dbReference>
<keyword evidence="3 9" id="KW-0813">Transport</keyword>
<name>A0A916XLX2_9HYPH</name>
<dbReference type="PROSITE" id="PS00543">
    <property type="entry name" value="HLYD_FAMILY"/>
    <property type="match status" value="1"/>
</dbReference>
<dbReference type="EMBL" id="BMGG01000009">
    <property type="protein sequence ID" value="GGC85376.1"/>
    <property type="molecule type" value="Genomic_DNA"/>
</dbReference>
<dbReference type="AlphaFoldDB" id="A0A916XLX2"/>
<keyword evidence="10" id="KW-0175">Coiled coil</keyword>
<protein>
    <recommendedName>
        <fullName evidence="9">Membrane fusion protein (MFP) family protein</fullName>
    </recommendedName>
</protein>
<dbReference type="Gene3D" id="2.40.50.100">
    <property type="match status" value="1"/>
</dbReference>
<dbReference type="PRINTS" id="PR01490">
    <property type="entry name" value="RTXTOXIND"/>
</dbReference>
<keyword evidence="4 9" id="KW-1003">Cell membrane</keyword>
<dbReference type="GO" id="GO:0009306">
    <property type="term" value="P:protein secretion"/>
    <property type="evidence" value="ECO:0007669"/>
    <property type="project" value="InterPro"/>
</dbReference>
<comment type="similarity">
    <text evidence="2 9">Belongs to the membrane fusion protein (MFP) (TC 8.A.1) family.</text>
</comment>
<evidence type="ECO:0000256" key="10">
    <source>
        <dbReference type="SAM" id="Coils"/>
    </source>
</evidence>
<reference evidence="13" key="1">
    <citation type="journal article" date="2014" name="Int. J. Syst. Evol. Microbiol.">
        <title>Complete genome sequence of Corynebacterium casei LMG S-19264T (=DSM 44701T), isolated from a smear-ripened cheese.</title>
        <authorList>
            <consortium name="US DOE Joint Genome Institute (JGI-PGF)"/>
            <person name="Walter F."/>
            <person name="Albersmeier A."/>
            <person name="Kalinowski J."/>
            <person name="Ruckert C."/>
        </authorList>
    </citation>
    <scope>NUCLEOTIDE SEQUENCE</scope>
    <source>
        <strain evidence="13">CGMCC 1.12919</strain>
    </source>
</reference>
<evidence type="ECO:0000256" key="8">
    <source>
        <dbReference type="ARBA" id="ARBA00023136"/>
    </source>
</evidence>
<evidence type="ECO:0000313" key="14">
    <source>
        <dbReference type="Proteomes" id="UP000637002"/>
    </source>
</evidence>
<evidence type="ECO:0000256" key="6">
    <source>
        <dbReference type="ARBA" id="ARBA00022692"/>
    </source>
</evidence>
<comment type="caution">
    <text evidence="13">The sequence shown here is derived from an EMBL/GenBank/DDBJ whole genome shotgun (WGS) entry which is preliminary data.</text>
</comment>
<evidence type="ECO:0000256" key="2">
    <source>
        <dbReference type="ARBA" id="ARBA00009477"/>
    </source>
</evidence>
<proteinExistence type="inferred from homology"/>
<keyword evidence="6 9" id="KW-0812">Transmembrane</keyword>
<dbReference type="NCBIfam" id="TIGR01843">
    <property type="entry name" value="type_I_hlyD"/>
    <property type="match status" value="1"/>
</dbReference>
<dbReference type="Pfam" id="PF25994">
    <property type="entry name" value="HH_AprE"/>
    <property type="match status" value="1"/>
</dbReference>
<dbReference type="InterPro" id="IPR058781">
    <property type="entry name" value="HH_AprE-like"/>
</dbReference>
<dbReference type="Gene3D" id="2.40.30.170">
    <property type="match status" value="1"/>
</dbReference>
<evidence type="ECO:0000259" key="12">
    <source>
        <dbReference type="Pfam" id="PF26002"/>
    </source>
</evidence>
<evidence type="ECO:0000256" key="9">
    <source>
        <dbReference type="RuleBase" id="RU365093"/>
    </source>
</evidence>
<sequence length="450" mass="49364">MPRKLTTDQIIRSFQSETHRLINRGGPPTSGLIVWALAALLTGGIAVSTVVDFDRDIESESGKIVTTDGVRTIQALDASIIKTVEVHEGDRIAKGQLLATLDPTFAAADAGQLEQQIASLDAQMIRAEAERRGETPQFPAEPSAAMAPYVALQVGLNTQRLAQYDAQLRSYTEKIDQAQMTVQRLEGDEARYKERDRIMKQIEDMRATLVERQAGSLLNLLSAADQRVEMLRTMESDQQQLAEERHSVASLTADRDAFIQQWQAQLSQEIVTARNSRDTALAQLSKANRMKDLVAIRASEDAVVLSESELSVGSVLKEGDILMTLAPLNGPVEVEMDIASSDVGYIRPGDPCTIKVDSYDSVSHGKAEGELEWISEGSFTKQDGGQTVAPFYKARARITKMDFHDTPDAFRLTPGMTIVADVHIGSRSLFHYLVDGLSRGTTTGAMRDRS</sequence>
<keyword evidence="7 9" id="KW-1133">Transmembrane helix</keyword>
<accession>A0A916XLX2</accession>
<reference evidence="13" key="2">
    <citation type="submission" date="2020-09" db="EMBL/GenBank/DDBJ databases">
        <authorList>
            <person name="Sun Q."/>
            <person name="Zhou Y."/>
        </authorList>
    </citation>
    <scope>NUCLEOTIDE SEQUENCE</scope>
    <source>
        <strain evidence="13">CGMCC 1.12919</strain>
    </source>
</reference>
<evidence type="ECO:0000256" key="4">
    <source>
        <dbReference type="ARBA" id="ARBA00022475"/>
    </source>
</evidence>
<dbReference type="PANTHER" id="PTHR30386:SF26">
    <property type="entry name" value="TRANSPORT PROTEIN COMB"/>
    <property type="match status" value="1"/>
</dbReference>
<dbReference type="RefSeq" id="WP_188611810.1">
    <property type="nucleotide sequence ID" value="NZ_BMGG01000009.1"/>
</dbReference>
<keyword evidence="5 9" id="KW-0997">Cell inner membrane</keyword>
<evidence type="ECO:0000256" key="1">
    <source>
        <dbReference type="ARBA" id="ARBA00004377"/>
    </source>
</evidence>
<evidence type="ECO:0000259" key="11">
    <source>
        <dbReference type="Pfam" id="PF25994"/>
    </source>
</evidence>
<dbReference type="Pfam" id="PF26002">
    <property type="entry name" value="Beta-barrel_AprE"/>
    <property type="match status" value="1"/>
</dbReference>
<dbReference type="PANTHER" id="PTHR30386">
    <property type="entry name" value="MEMBRANE FUSION SUBUNIT OF EMRAB-TOLC MULTIDRUG EFFLUX PUMP"/>
    <property type="match status" value="1"/>
</dbReference>
<keyword evidence="14" id="KW-1185">Reference proteome</keyword>